<dbReference type="GO" id="GO:0009055">
    <property type="term" value="F:electron transfer activity"/>
    <property type="evidence" value="ECO:0007669"/>
    <property type="project" value="InterPro"/>
</dbReference>
<dbReference type="EMBL" id="JACHHU010000001">
    <property type="protein sequence ID" value="MBB6541686.1"/>
    <property type="molecule type" value="Genomic_DNA"/>
</dbReference>
<protein>
    <submittedName>
        <fullName evidence="9">Cytochrome c553</fullName>
    </submittedName>
</protein>
<keyword evidence="7" id="KW-0732">Signal</keyword>
<keyword evidence="2 6" id="KW-0349">Heme</keyword>
<dbReference type="InterPro" id="IPR009056">
    <property type="entry name" value="Cyt_c-like_dom"/>
</dbReference>
<dbReference type="Pfam" id="PF00034">
    <property type="entry name" value="Cytochrom_C"/>
    <property type="match status" value="1"/>
</dbReference>
<evidence type="ECO:0000256" key="6">
    <source>
        <dbReference type="PROSITE-ProRule" id="PRU00433"/>
    </source>
</evidence>
<dbReference type="GO" id="GO:0020037">
    <property type="term" value="F:heme binding"/>
    <property type="evidence" value="ECO:0007669"/>
    <property type="project" value="InterPro"/>
</dbReference>
<proteinExistence type="predicted"/>
<reference evidence="9 10" key="1">
    <citation type="submission" date="2020-08" db="EMBL/GenBank/DDBJ databases">
        <title>Genomic Encyclopedia of Type Strains, Phase IV (KMG-IV): sequencing the most valuable type-strain genomes for metagenomic binning, comparative biology and taxonomic classification.</title>
        <authorList>
            <person name="Goeker M."/>
        </authorList>
    </citation>
    <scope>NUCLEOTIDE SEQUENCE [LARGE SCALE GENOMIC DNA]</scope>
    <source>
        <strain evidence="9 10">DSM 26287</strain>
    </source>
</reference>
<dbReference type="RefSeq" id="WP_184421168.1">
    <property type="nucleotide sequence ID" value="NZ_AP027362.1"/>
</dbReference>
<name>A0A7X0NE69_9GAMM</name>
<evidence type="ECO:0000256" key="3">
    <source>
        <dbReference type="ARBA" id="ARBA00022723"/>
    </source>
</evidence>
<keyword evidence="3 6" id="KW-0479">Metal-binding</keyword>
<evidence type="ECO:0000256" key="5">
    <source>
        <dbReference type="ARBA" id="ARBA00023004"/>
    </source>
</evidence>
<sequence>MKSQLICSLILSLLAFGALANPNAAKQKSAACVACHGATGVSTIPMYPNLAGQKAAYLEKQLKAFKSGDRTDPTMNAMAKNLSDADIKLLAEYFSKMKR</sequence>
<feature type="signal peptide" evidence="7">
    <location>
        <begin position="1"/>
        <end position="20"/>
    </location>
</feature>
<organism evidence="9 10">
    <name type="scientific">Thalassotalea piscium</name>
    <dbReference type="NCBI Taxonomy" id="1230533"/>
    <lineage>
        <taxon>Bacteria</taxon>
        <taxon>Pseudomonadati</taxon>
        <taxon>Pseudomonadota</taxon>
        <taxon>Gammaproteobacteria</taxon>
        <taxon>Alteromonadales</taxon>
        <taxon>Colwelliaceae</taxon>
        <taxon>Thalassotalea</taxon>
    </lineage>
</organism>
<evidence type="ECO:0000313" key="9">
    <source>
        <dbReference type="EMBL" id="MBB6541686.1"/>
    </source>
</evidence>
<evidence type="ECO:0000256" key="4">
    <source>
        <dbReference type="ARBA" id="ARBA00022982"/>
    </source>
</evidence>
<comment type="caution">
    <text evidence="9">The sequence shown here is derived from an EMBL/GenBank/DDBJ whole genome shotgun (WGS) entry which is preliminary data.</text>
</comment>
<dbReference type="PANTHER" id="PTHR33751:SF9">
    <property type="entry name" value="CYTOCHROME C4"/>
    <property type="match status" value="1"/>
</dbReference>
<evidence type="ECO:0000313" key="10">
    <source>
        <dbReference type="Proteomes" id="UP000537141"/>
    </source>
</evidence>
<gene>
    <name evidence="9" type="ORF">HNQ55_000160</name>
</gene>
<dbReference type="Gene3D" id="1.10.760.10">
    <property type="entry name" value="Cytochrome c-like domain"/>
    <property type="match status" value="1"/>
</dbReference>
<dbReference type="SUPFAM" id="SSF46626">
    <property type="entry name" value="Cytochrome c"/>
    <property type="match status" value="1"/>
</dbReference>
<dbReference type="Proteomes" id="UP000537141">
    <property type="component" value="Unassembled WGS sequence"/>
</dbReference>
<dbReference type="InterPro" id="IPR036909">
    <property type="entry name" value="Cyt_c-like_dom_sf"/>
</dbReference>
<keyword evidence="5 6" id="KW-0408">Iron</keyword>
<dbReference type="InterPro" id="IPR050597">
    <property type="entry name" value="Cytochrome_c_Oxidase_Subunit"/>
</dbReference>
<dbReference type="PROSITE" id="PS51007">
    <property type="entry name" value="CYTC"/>
    <property type="match status" value="1"/>
</dbReference>
<feature type="chain" id="PRO_5030685672" evidence="7">
    <location>
        <begin position="21"/>
        <end position="99"/>
    </location>
</feature>
<evidence type="ECO:0000259" key="8">
    <source>
        <dbReference type="PROSITE" id="PS51007"/>
    </source>
</evidence>
<dbReference type="PANTHER" id="PTHR33751">
    <property type="entry name" value="CBB3-TYPE CYTOCHROME C OXIDASE SUBUNIT FIXP"/>
    <property type="match status" value="1"/>
</dbReference>
<keyword evidence="4" id="KW-0249">Electron transport</keyword>
<feature type="domain" description="Cytochrome c" evidence="8">
    <location>
        <begin position="12"/>
        <end position="98"/>
    </location>
</feature>
<evidence type="ECO:0000256" key="1">
    <source>
        <dbReference type="ARBA" id="ARBA00022448"/>
    </source>
</evidence>
<keyword evidence="10" id="KW-1185">Reference proteome</keyword>
<keyword evidence="1" id="KW-0813">Transport</keyword>
<accession>A0A7X0NE69</accession>
<evidence type="ECO:0000256" key="2">
    <source>
        <dbReference type="ARBA" id="ARBA00022617"/>
    </source>
</evidence>
<evidence type="ECO:0000256" key="7">
    <source>
        <dbReference type="SAM" id="SignalP"/>
    </source>
</evidence>
<dbReference type="GO" id="GO:0046872">
    <property type="term" value="F:metal ion binding"/>
    <property type="evidence" value="ECO:0007669"/>
    <property type="project" value="UniProtKB-KW"/>
</dbReference>
<dbReference type="AlphaFoldDB" id="A0A7X0NE69"/>